<dbReference type="GO" id="GO:0008662">
    <property type="term" value="F:1-phosphofructokinase activity"/>
    <property type="evidence" value="ECO:0007669"/>
    <property type="project" value="UniProtKB-UniRule"/>
</dbReference>
<keyword evidence="14" id="KW-1185">Reference proteome</keyword>
<evidence type="ECO:0000256" key="5">
    <source>
        <dbReference type="ARBA" id="ARBA00022741"/>
    </source>
</evidence>
<dbReference type="OrthoDB" id="9801219at2"/>
<dbReference type="EC" id="2.7.1.56" evidence="2 11"/>
<sequence>MKVVTVTLNPALDLTVRSDHLQIGQVNQGQDMQLNPAGKGVNVASILADWGLRVTVTGLLGEENSETFERLFAKKGIADHFIRIPGSTRLGLKIVDEARQETTDINLKGIQVAPPQVESLRKKVLTLAETHDLFVLAGSLPPGAPEDLYFTLIRDLKALGKKVVLDTSGRPLELGLKARPTAVKPNLHELSQLTQKTLSTPEDALDAVKSLQGLEWLVVSMGEQGALFFHEGEAVHAIPPRVVVKSTVGAGDAMVAGLVAALHEGLEVQEAARLATAFSAGSIQQIGANLPEANVLQELQSHVQVVTLASGRV</sequence>
<dbReference type="Pfam" id="PF00294">
    <property type="entry name" value="PfkB"/>
    <property type="match status" value="1"/>
</dbReference>
<evidence type="ECO:0000256" key="6">
    <source>
        <dbReference type="ARBA" id="ARBA00022777"/>
    </source>
</evidence>
<gene>
    <name evidence="13" type="ORF">DC3_25650</name>
</gene>
<dbReference type="FunFam" id="3.40.1190.20:FF:000001">
    <property type="entry name" value="Phosphofructokinase"/>
    <property type="match status" value="1"/>
</dbReference>
<evidence type="ECO:0000256" key="11">
    <source>
        <dbReference type="RuleBase" id="RU369061"/>
    </source>
</evidence>
<keyword evidence="4 10" id="KW-0808">Transferase</keyword>
<protein>
    <recommendedName>
        <fullName evidence="3 11">1-phosphofructokinase</fullName>
        <shortName evidence="11">Fru1PK</shortName>
        <ecNumber evidence="2 11">2.7.1.56</ecNumber>
    </recommendedName>
    <alternativeName>
        <fullName evidence="8 11">Fructose 1-phosphate kinase</fullName>
    </alternativeName>
</protein>
<dbReference type="GO" id="GO:0044281">
    <property type="term" value="P:small molecule metabolic process"/>
    <property type="evidence" value="ECO:0007669"/>
    <property type="project" value="UniProtKB-ARBA"/>
</dbReference>
<evidence type="ECO:0000256" key="1">
    <source>
        <dbReference type="ARBA" id="ARBA00010688"/>
    </source>
</evidence>
<evidence type="ECO:0000256" key="10">
    <source>
        <dbReference type="PIRNR" id="PIRNR000535"/>
    </source>
</evidence>
<evidence type="ECO:0000313" key="14">
    <source>
        <dbReference type="Proteomes" id="UP000321306"/>
    </source>
</evidence>
<comment type="catalytic activity">
    <reaction evidence="9 11">
        <text>beta-D-fructose 1-phosphate + ATP = beta-D-fructose 1,6-bisphosphate + ADP + H(+)</text>
        <dbReference type="Rhea" id="RHEA:14213"/>
        <dbReference type="ChEBI" id="CHEBI:15378"/>
        <dbReference type="ChEBI" id="CHEBI:30616"/>
        <dbReference type="ChEBI" id="CHEBI:32966"/>
        <dbReference type="ChEBI" id="CHEBI:138881"/>
        <dbReference type="ChEBI" id="CHEBI:456216"/>
        <dbReference type="EC" id="2.7.1.56"/>
    </reaction>
</comment>
<dbReference type="GO" id="GO:0005829">
    <property type="term" value="C:cytosol"/>
    <property type="evidence" value="ECO:0007669"/>
    <property type="project" value="TreeGrafter"/>
</dbReference>
<accession>A0A511N252</accession>
<name>A0A511N252_DEIC1</name>
<evidence type="ECO:0000256" key="3">
    <source>
        <dbReference type="ARBA" id="ARBA00013596"/>
    </source>
</evidence>
<evidence type="ECO:0000256" key="9">
    <source>
        <dbReference type="ARBA" id="ARBA00047745"/>
    </source>
</evidence>
<evidence type="ECO:0000256" key="7">
    <source>
        <dbReference type="ARBA" id="ARBA00022840"/>
    </source>
</evidence>
<organism evidence="13 14">
    <name type="scientific">Deinococcus cellulosilyticus (strain DSM 18568 / NBRC 106333 / KACC 11606 / 5516J-15)</name>
    <dbReference type="NCBI Taxonomy" id="1223518"/>
    <lineage>
        <taxon>Bacteria</taxon>
        <taxon>Thermotogati</taxon>
        <taxon>Deinococcota</taxon>
        <taxon>Deinococci</taxon>
        <taxon>Deinococcales</taxon>
        <taxon>Deinococcaceae</taxon>
        <taxon>Deinococcus</taxon>
    </lineage>
</organism>
<comment type="function">
    <text evidence="11">Catalyzes the ATP-dependent phosphorylation of fructose-l-phosphate to fructose-l,6-bisphosphate.</text>
</comment>
<dbReference type="GO" id="GO:0016052">
    <property type="term" value="P:carbohydrate catabolic process"/>
    <property type="evidence" value="ECO:0007669"/>
    <property type="project" value="UniProtKB-ARBA"/>
</dbReference>
<evidence type="ECO:0000256" key="2">
    <source>
        <dbReference type="ARBA" id="ARBA00012131"/>
    </source>
</evidence>
<evidence type="ECO:0000313" key="13">
    <source>
        <dbReference type="EMBL" id="GEM46930.1"/>
    </source>
</evidence>
<dbReference type="InterPro" id="IPR017583">
    <property type="entry name" value="Tagatose/fructose_Pkinase"/>
</dbReference>
<dbReference type="PIRSF" id="PIRSF000535">
    <property type="entry name" value="1PFK/6PFK/LacC"/>
    <property type="match status" value="1"/>
</dbReference>
<dbReference type="PROSITE" id="PS00584">
    <property type="entry name" value="PFKB_KINASES_2"/>
    <property type="match status" value="1"/>
</dbReference>
<evidence type="ECO:0000256" key="4">
    <source>
        <dbReference type="ARBA" id="ARBA00022679"/>
    </source>
</evidence>
<evidence type="ECO:0000259" key="12">
    <source>
        <dbReference type="Pfam" id="PF00294"/>
    </source>
</evidence>
<proteinExistence type="inferred from homology"/>
<dbReference type="Gene3D" id="3.40.1190.20">
    <property type="match status" value="1"/>
</dbReference>
<reference evidence="13 14" key="1">
    <citation type="submission" date="2019-07" db="EMBL/GenBank/DDBJ databases">
        <title>Whole genome shotgun sequence of Deinococcus cellulosilyticus NBRC 106333.</title>
        <authorList>
            <person name="Hosoyama A."/>
            <person name="Uohara A."/>
            <person name="Ohji S."/>
            <person name="Ichikawa N."/>
        </authorList>
    </citation>
    <scope>NUCLEOTIDE SEQUENCE [LARGE SCALE GENOMIC DNA]</scope>
    <source>
        <strain evidence="13 14">NBRC 106333</strain>
    </source>
</reference>
<dbReference type="NCBIfam" id="TIGR03168">
    <property type="entry name" value="1-PFK"/>
    <property type="match status" value="1"/>
</dbReference>
<keyword evidence="7 11" id="KW-0067">ATP-binding</keyword>
<dbReference type="AlphaFoldDB" id="A0A511N252"/>
<dbReference type="EMBL" id="BJXB01000010">
    <property type="protein sequence ID" value="GEM46930.1"/>
    <property type="molecule type" value="Genomic_DNA"/>
</dbReference>
<dbReference type="InterPro" id="IPR022463">
    <property type="entry name" value="1-PFruKinase"/>
</dbReference>
<comment type="similarity">
    <text evidence="1 11">Belongs to the carbohydrate kinase PfkB family.</text>
</comment>
<evidence type="ECO:0000256" key="8">
    <source>
        <dbReference type="ARBA" id="ARBA00032802"/>
    </source>
</evidence>
<keyword evidence="6 11" id="KW-0418">Kinase</keyword>
<dbReference type="PANTHER" id="PTHR46566">
    <property type="entry name" value="1-PHOSPHOFRUCTOKINASE-RELATED"/>
    <property type="match status" value="1"/>
</dbReference>
<dbReference type="PANTHER" id="PTHR46566:SF5">
    <property type="entry name" value="1-PHOSPHOFRUCTOKINASE"/>
    <property type="match status" value="1"/>
</dbReference>
<feature type="domain" description="Carbohydrate kinase PfkB" evidence="12">
    <location>
        <begin position="16"/>
        <end position="291"/>
    </location>
</feature>
<dbReference type="InterPro" id="IPR011611">
    <property type="entry name" value="PfkB_dom"/>
</dbReference>
<dbReference type="InterPro" id="IPR029056">
    <property type="entry name" value="Ribokinase-like"/>
</dbReference>
<dbReference type="InterPro" id="IPR002173">
    <property type="entry name" value="Carboh/pur_kinase_PfkB_CS"/>
</dbReference>
<dbReference type="Proteomes" id="UP000321306">
    <property type="component" value="Unassembled WGS sequence"/>
</dbReference>
<keyword evidence="5 11" id="KW-0547">Nucleotide-binding</keyword>
<dbReference type="GO" id="GO:0005524">
    <property type="term" value="F:ATP binding"/>
    <property type="evidence" value="ECO:0007669"/>
    <property type="project" value="UniProtKB-UniRule"/>
</dbReference>
<dbReference type="SUPFAM" id="SSF53613">
    <property type="entry name" value="Ribokinase-like"/>
    <property type="match status" value="1"/>
</dbReference>
<dbReference type="NCBIfam" id="TIGR03828">
    <property type="entry name" value="pfkB"/>
    <property type="match status" value="1"/>
</dbReference>
<comment type="caution">
    <text evidence="13">The sequence shown here is derived from an EMBL/GenBank/DDBJ whole genome shotgun (WGS) entry which is preliminary data.</text>
</comment>
<dbReference type="CDD" id="cd01164">
    <property type="entry name" value="FruK_PfkB_like"/>
    <property type="match status" value="1"/>
</dbReference>
<dbReference type="PROSITE" id="PS00583">
    <property type="entry name" value="PFKB_KINASES_1"/>
    <property type="match status" value="1"/>
</dbReference>